<dbReference type="NCBIfam" id="TIGR03170">
    <property type="entry name" value="flgA_cterm"/>
    <property type="match status" value="1"/>
</dbReference>
<comment type="similarity">
    <text evidence="4">Belongs to the FlgA family.</text>
</comment>
<dbReference type="InterPro" id="IPR017585">
    <property type="entry name" value="SAF_FlgA"/>
</dbReference>
<dbReference type="OrthoDB" id="7619725at2"/>
<keyword evidence="2 4" id="KW-0732">Signal</keyword>
<keyword evidence="7" id="KW-1185">Reference proteome</keyword>
<dbReference type="GO" id="GO:0044780">
    <property type="term" value="P:bacterial-type flagellum assembly"/>
    <property type="evidence" value="ECO:0007669"/>
    <property type="project" value="InterPro"/>
</dbReference>
<dbReference type="GeneID" id="94366224"/>
<sequence length="141" mass="14354">MRRLALPLALALGAAPPVPAEVLLAARTLRAGTQIAPGDVVVSREAAAPGIAQTPDEAIGQEARVTLYAGRPIPIGSLGPPALVERNELVTLVFRQGGLDIRAEGRALGRGAGGDTIRIMNLGSRATVTGTIVEPGLVSVP</sequence>
<dbReference type="AlphaFoldDB" id="A0A2U2C7C7"/>
<comment type="function">
    <text evidence="4">Involved in the assembly process of the P-ring formation. It may associate with FlgF on the rod constituting a structure essential for the P-ring assembly or may act as a modulator protein for the P-ring assembly.</text>
</comment>
<organism evidence="6 7">
    <name type="scientific">Pararhodobacter marinus</name>
    <dbReference type="NCBI Taxonomy" id="2184063"/>
    <lineage>
        <taxon>Bacteria</taxon>
        <taxon>Pseudomonadati</taxon>
        <taxon>Pseudomonadota</taxon>
        <taxon>Alphaproteobacteria</taxon>
        <taxon>Rhodobacterales</taxon>
        <taxon>Paracoccaceae</taxon>
        <taxon>Pararhodobacter</taxon>
    </lineage>
</organism>
<comment type="subcellular location">
    <subcellularLocation>
        <location evidence="1 4">Periplasm</location>
    </subcellularLocation>
</comment>
<dbReference type="CDD" id="cd11614">
    <property type="entry name" value="SAF_CpaB_FlgA_like"/>
    <property type="match status" value="1"/>
</dbReference>
<dbReference type="InterPro" id="IPR013974">
    <property type="entry name" value="SAF"/>
</dbReference>
<evidence type="ECO:0000313" key="7">
    <source>
        <dbReference type="Proteomes" id="UP000244940"/>
    </source>
</evidence>
<feature type="signal peptide" evidence="4">
    <location>
        <begin position="1"/>
        <end position="20"/>
    </location>
</feature>
<keyword evidence="6" id="KW-0966">Cell projection</keyword>
<evidence type="ECO:0000313" key="6">
    <source>
        <dbReference type="EMBL" id="PWE27763.1"/>
    </source>
</evidence>
<dbReference type="Pfam" id="PF13144">
    <property type="entry name" value="ChapFlgA"/>
    <property type="match status" value="1"/>
</dbReference>
<dbReference type="SMART" id="SM00858">
    <property type="entry name" value="SAF"/>
    <property type="match status" value="1"/>
</dbReference>
<gene>
    <name evidence="6" type="ORF">C4N9_15115</name>
</gene>
<dbReference type="InterPro" id="IPR039246">
    <property type="entry name" value="Flagellar_FlgA"/>
</dbReference>
<dbReference type="RefSeq" id="WP_109534178.1">
    <property type="nucleotide sequence ID" value="NZ_QEYD01000009.1"/>
</dbReference>
<evidence type="ECO:0000256" key="3">
    <source>
        <dbReference type="ARBA" id="ARBA00022764"/>
    </source>
</evidence>
<dbReference type="Gene3D" id="3.90.1210.10">
    <property type="entry name" value="Antifreeze-like/N-acetylneuraminic acid synthase C-terminal domain"/>
    <property type="match status" value="1"/>
</dbReference>
<keyword evidence="6" id="KW-0282">Flagellum</keyword>
<proteinExistence type="inferred from homology"/>
<feature type="chain" id="PRO_5015372202" description="Flagella basal body P-ring formation protein FlgA" evidence="4">
    <location>
        <begin position="21"/>
        <end position="141"/>
    </location>
</feature>
<feature type="domain" description="SAF" evidence="5">
    <location>
        <begin position="20"/>
        <end position="79"/>
    </location>
</feature>
<name>A0A2U2C7C7_9RHOB</name>
<keyword evidence="3 4" id="KW-0574">Periplasm</keyword>
<evidence type="ECO:0000256" key="4">
    <source>
        <dbReference type="RuleBase" id="RU362063"/>
    </source>
</evidence>
<reference evidence="6 7" key="1">
    <citation type="submission" date="2018-05" db="EMBL/GenBank/DDBJ databases">
        <title>Pararhodobacter marina sp. nov., isolated from deep-sea water of the Indian Ocean.</title>
        <authorList>
            <person name="Lai Q.Sr."/>
            <person name="Liu X."/>
            <person name="Shao Z."/>
        </authorList>
    </citation>
    <scope>NUCLEOTIDE SEQUENCE [LARGE SCALE GENOMIC DNA]</scope>
    <source>
        <strain evidence="6 7">CIC4N-9</strain>
    </source>
</reference>
<evidence type="ECO:0000256" key="1">
    <source>
        <dbReference type="ARBA" id="ARBA00004418"/>
    </source>
</evidence>
<keyword evidence="6" id="KW-0969">Cilium</keyword>
<dbReference type="EMBL" id="QEYD01000009">
    <property type="protein sequence ID" value="PWE27763.1"/>
    <property type="molecule type" value="Genomic_DNA"/>
</dbReference>
<dbReference type="GO" id="GO:0042597">
    <property type="term" value="C:periplasmic space"/>
    <property type="evidence" value="ECO:0007669"/>
    <property type="project" value="UniProtKB-SubCell"/>
</dbReference>
<evidence type="ECO:0000259" key="5">
    <source>
        <dbReference type="SMART" id="SM00858"/>
    </source>
</evidence>
<evidence type="ECO:0000256" key="2">
    <source>
        <dbReference type="ARBA" id="ARBA00022729"/>
    </source>
</evidence>
<dbReference type="Gene3D" id="2.30.30.760">
    <property type="match status" value="1"/>
</dbReference>
<keyword evidence="4" id="KW-1005">Bacterial flagellum biogenesis</keyword>
<accession>A0A2U2C7C7</accession>
<dbReference type="Proteomes" id="UP000244940">
    <property type="component" value="Unassembled WGS sequence"/>
</dbReference>
<dbReference type="PANTHER" id="PTHR36307:SF1">
    <property type="entry name" value="FLAGELLA BASAL BODY P-RING FORMATION PROTEIN FLGA"/>
    <property type="match status" value="1"/>
</dbReference>
<dbReference type="PANTHER" id="PTHR36307">
    <property type="entry name" value="FLAGELLA BASAL BODY P-RING FORMATION PROTEIN FLGA"/>
    <property type="match status" value="1"/>
</dbReference>
<comment type="caution">
    <text evidence="6">The sequence shown here is derived from an EMBL/GenBank/DDBJ whole genome shotgun (WGS) entry which is preliminary data.</text>
</comment>
<protein>
    <recommendedName>
        <fullName evidence="4">Flagella basal body P-ring formation protein FlgA</fullName>
    </recommendedName>
</protein>